<dbReference type="AlphaFoldDB" id="A0A645A0Q9"/>
<comment type="caution">
    <text evidence="2">The sequence shown here is derived from an EMBL/GenBank/DDBJ whole genome shotgun (WGS) entry which is preliminary data.</text>
</comment>
<reference evidence="2" key="1">
    <citation type="submission" date="2019-08" db="EMBL/GenBank/DDBJ databases">
        <authorList>
            <person name="Kucharzyk K."/>
            <person name="Murdoch R.W."/>
            <person name="Higgins S."/>
            <person name="Loffler F."/>
        </authorList>
    </citation>
    <scope>NUCLEOTIDE SEQUENCE</scope>
</reference>
<evidence type="ECO:0000256" key="1">
    <source>
        <dbReference type="SAM" id="MobiDB-lite"/>
    </source>
</evidence>
<feature type="region of interest" description="Disordered" evidence="1">
    <location>
        <begin position="1"/>
        <end position="49"/>
    </location>
</feature>
<dbReference type="EMBL" id="VSSQ01011310">
    <property type="protein sequence ID" value="MPM46516.1"/>
    <property type="molecule type" value="Genomic_DNA"/>
</dbReference>
<feature type="region of interest" description="Disordered" evidence="1">
    <location>
        <begin position="135"/>
        <end position="155"/>
    </location>
</feature>
<accession>A0A645A0Q9</accession>
<gene>
    <name evidence="2" type="ORF">SDC9_93219</name>
</gene>
<evidence type="ECO:0000313" key="2">
    <source>
        <dbReference type="EMBL" id="MPM46516.1"/>
    </source>
</evidence>
<feature type="compositionally biased region" description="Basic and acidic residues" evidence="1">
    <location>
        <begin position="146"/>
        <end position="155"/>
    </location>
</feature>
<feature type="compositionally biased region" description="Basic and acidic residues" evidence="1">
    <location>
        <begin position="71"/>
        <end position="103"/>
    </location>
</feature>
<organism evidence="2">
    <name type="scientific">bioreactor metagenome</name>
    <dbReference type="NCBI Taxonomy" id="1076179"/>
    <lineage>
        <taxon>unclassified sequences</taxon>
        <taxon>metagenomes</taxon>
        <taxon>ecological metagenomes</taxon>
    </lineage>
</organism>
<feature type="region of interest" description="Disordered" evidence="1">
    <location>
        <begin position="69"/>
        <end position="118"/>
    </location>
</feature>
<sequence>MTPALHRVDEAQHDEPDGREHQRDPGVRLERQDAEHHDEEEQHDIGQRDACRHLVGRGLVQIGVAAAVHQVADHDDAPHEDEEHRGDGGRHREGLDDRIRQVEQDQSGQQAAAGEDQAVGRHLVLGQASEPFRGLVVQGEPVQHPGGREDARVGR</sequence>
<protein>
    <submittedName>
        <fullName evidence="2">Uncharacterized protein</fullName>
    </submittedName>
</protein>
<name>A0A645A0Q9_9ZZZZ</name>
<proteinExistence type="predicted"/>